<evidence type="ECO:0000313" key="3">
    <source>
        <dbReference type="EMBL" id="GBU03638.1"/>
    </source>
</evidence>
<dbReference type="AlphaFoldDB" id="A0A4R3JH36"/>
<keyword evidence="6" id="KW-1185">Reference proteome</keyword>
<dbReference type="GeneID" id="97505583"/>
<dbReference type="InterPro" id="IPR001424">
    <property type="entry name" value="SOD_Cu_Zn_dom"/>
</dbReference>
<dbReference type="EMBL" id="SLZV01000025">
    <property type="protein sequence ID" value="TCS64633.1"/>
    <property type="molecule type" value="Genomic_DNA"/>
</dbReference>
<dbReference type="Proteomes" id="UP000702954">
    <property type="component" value="Unassembled WGS sequence"/>
</dbReference>
<dbReference type="SUPFAM" id="SSF49329">
    <property type="entry name" value="Cu,Zn superoxide dismutase-like"/>
    <property type="match status" value="1"/>
</dbReference>
<dbReference type="InterPro" id="IPR024134">
    <property type="entry name" value="SOD_Cu/Zn_/chaperone"/>
</dbReference>
<dbReference type="EMBL" id="BHEO01000002">
    <property type="protein sequence ID" value="GBU03638.1"/>
    <property type="molecule type" value="Genomic_DNA"/>
</dbReference>
<name>A0A4R3JH36_9FIRM</name>
<dbReference type="Gene3D" id="2.60.40.200">
    <property type="entry name" value="Superoxide dismutase, copper/zinc binding domain"/>
    <property type="match status" value="1"/>
</dbReference>
<dbReference type="InterPro" id="IPR036423">
    <property type="entry name" value="SOD-like_Cu/Zn_dom_sf"/>
</dbReference>
<accession>A0A4R3JH36</accession>
<proteinExistence type="inferred from homology"/>
<dbReference type="GO" id="GO:0006801">
    <property type="term" value="P:superoxide metabolic process"/>
    <property type="evidence" value="ECO:0007669"/>
    <property type="project" value="InterPro"/>
</dbReference>
<dbReference type="Pfam" id="PF00080">
    <property type="entry name" value="Sod_Cu"/>
    <property type="match status" value="1"/>
</dbReference>
<sequence>MVQFMNETADAYAQIRGDAGHSKIKGNIYFFEMYGGTLVVAEVEGLPNAENAPNANFYGFHIHEGALCTGDEEDPFAQTKGHYNPENTVHPGHAGDFPPLLANEGLAWSAFYTDRFYPEEVIGRTVVIHGMADDFRTQSSGNSGSKIACGEIVSE</sequence>
<organism evidence="4 5">
    <name type="scientific">Faecalimonas umbilicata</name>
    <dbReference type="NCBI Taxonomy" id="1912855"/>
    <lineage>
        <taxon>Bacteria</taxon>
        <taxon>Bacillati</taxon>
        <taxon>Bacillota</taxon>
        <taxon>Clostridia</taxon>
        <taxon>Lachnospirales</taxon>
        <taxon>Lachnospiraceae</taxon>
        <taxon>Faecalimonas</taxon>
    </lineage>
</organism>
<dbReference type="PANTHER" id="PTHR10003">
    <property type="entry name" value="SUPEROXIDE DISMUTASE CU-ZN -RELATED"/>
    <property type="match status" value="1"/>
</dbReference>
<evidence type="ECO:0000256" key="1">
    <source>
        <dbReference type="ARBA" id="ARBA00010457"/>
    </source>
</evidence>
<dbReference type="Proteomes" id="UP000294613">
    <property type="component" value="Unassembled WGS sequence"/>
</dbReference>
<evidence type="ECO:0000259" key="2">
    <source>
        <dbReference type="Pfam" id="PF00080"/>
    </source>
</evidence>
<protein>
    <submittedName>
        <fullName evidence="4">Cu-Zn family superoxide dismutase</fullName>
    </submittedName>
</protein>
<reference evidence="3 6" key="1">
    <citation type="journal article" date="2018" name="Int. J. Syst. Evol. Microbiol.">
        <title>Draft Genome Sequence of Faecalimonas umbilicata JCM 30896T, an Acetate-Producing Bacterium Isolated from Human Feces.</title>
        <authorList>
            <person name="Sakamoto M."/>
            <person name="Ikeyama N."/>
            <person name="Yuki M."/>
            <person name="Ohkuma M."/>
        </authorList>
    </citation>
    <scope>NUCLEOTIDE SEQUENCE [LARGE SCALE GENOMIC DNA]</scope>
    <source>
        <strain evidence="3 6">EGH7</strain>
    </source>
</reference>
<evidence type="ECO:0000313" key="4">
    <source>
        <dbReference type="EMBL" id="TCS64633.1"/>
    </source>
</evidence>
<dbReference type="GO" id="GO:0005507">
    <property type="term" value="F:copper ion binding"/>
    <property type="evidence" value="ECO:0007669"/>
    <property type="project" value="InterPro"/>
</dbReference>
<evidence type="ECO:0000313" key="5">
    <source>
        <dbReference type="Proteomes" id="UP000294613"/>
    </source>
</evidence>
<comment type="similarity">
    <text evidence="1">Belongs to the Cu-Zn superoxide dismutase family.</text>
</comment>
<comment type="caution">
    <text evidence="4">The sequence shown here is derived from an EMBL/GenBank/DDBJ whole genome shotgun (WGS) entry which is preliminary data.</text>
</comment>
<evidence type="ECO:0000313" key="6">
    <source>
        <dbReference type="Proteomes" id="UP000702954"/>
    </source>
</evidence>
<reference evidence="4 5" key="2">
    <citation type="submission" date="2019-03" db="EMBL/GenBank/DDBJ databases">
        <title>Genomic Encyclopedia of Type Strains, Phase IV (KMG-IV): sequencing the most valuable type-strain genomes for metagenomic binning, comparative biology and taxonomic classification.</title>
        <authorList>
            <person name="Goeker M."/>
        </authorList>
    </citation>
    <scope>NUCLEOTIDE SEQUENCE [LARGE SCALE GENOMIC DNA]</scope>
    <source>
        <strain evidence="4 5">DSM 103426</strain>
    </source>
</reference>
<dbReference type="RefSeq" id="WP_008977324.1">
    <property type="nucleotide sequence ID" value="NZ_AP031411.1"/>
</dbReference>
<feature type="domain" description="Superoxide dismutase copper/zinc binding" evidence="2">
    <location>
        <begin position="25"/>
        <end position="152"/>
    </location>
</feature>
<gene>
    <name evidence="3" type="primary">sodC</name>
    <name evidence="4" type="ORF">EDD74_1255</name>
    <name evidence="3" type="ORF">FAEUMB_01790</name>
</gene>